<dbReference type="EMBL" id="BSYJ01000009">
    <property type="protein sequence ID" value="GMG88749.1"/>
    <property type="molecule type" value="Genomic_DNA"/>
</dbReference>
<feature type="transmembrane region" description="Helical" evidence="1">
    <location>
        <begin position="144"/>
        <end position="162"/>
    </location>
</feature>
<feature type="transmembrane region" description="Helical" evidence="1">
    <location>
        <begin position="76"/>
        <end position="96"/>
    </location>
</feature>
<evidence type="ECO:0000313" key="3">
    <source>
        <dbReference type="Proteomes" id="UP001224392"/>
    </source>
</evidence>
<dbReference type="Proteomes" id="UP001224392">
    <property type="component" value="Unassembled WGS sequence"/>
</dbReference>
<protein>
    <recommendedName>
        <fullName evidence="4">DUF4386 domain-containing protein</fullName>
    </recommendedName>
</protein>
<comment type="caution">
    <text evidence="2">The sequence shown here is derived from an EMBL/GenBank/DDBJ whole genome shotgun (WGS) entry which is preliminary data.</text>
</comment>
<keyword evidence="3" id="KW-1185">Reference proteome</keyword>
<evidence type="ECO:0000313" key="2">
    <source>
        <dbReference type="EMBL" id="GMG88749.1"/>
    </source>
</evidence>
<accession>A0ABQ6M321</accession>
<keyword evidence="1" id="KW-0472">Membrane</keyword>
<proteinExistence type="predicted"/>
<reference evidence="2 3" key="1">
    <citation type="submission" date="2023-04" db="EMBL/GenBank/DDBJ databases">
        <title>Marinobulbifer ophiurae gen. nov., sp. Nov., isolate from tissue of brittle star Ophioplocus japonicus.</title>
        <authorList>
            <person name="Kawano K."/>
            <person name="Sawayama S."/>
            <person name="Nakagawa S."/>
        </authorList>
    </citation>
    <scope>NUCLEOTIDE SEQUENCE [LARGE SCALE GENOMIC DNA]</scope>
    <source>
        <strain evidence="2 3">NKW57</strain>
    </source>
</reference>
<keyword evidence="1" id="KW-0812">Transmembrane</keyword>
<evidence type="ECO:0008006" key="4">
    <source>
        <dbReference type="Google" id="ProtNLM"/>
    </source>
</evidence>
<keyword evidence="1" id="KW-1133">Transmembrane helix</keyword>
<gene>
    <name evidence="2" type="ORF">MNKW57_30700</name>
</gene>
<name>A0ABQ6M321_9GAMM</name>
<feature type="transmembrane region" description="Helical" evidence="1">
    <location>
        <begin position="108"/>
        <end position="132"/>
    </location>
</feature>
<sequence>MDRYAGYTYAIASFLMLLVMVVSIDAIHSTELEWDIRVENLKANWLVAATIWRLEFICAIALGWASFHFAKNESSWYLVGIAHIIMAGLYAVMLGGYPQVMSEEGYRILYYVGQWIFAVSNFLWVFGMAFVISRFSGWFKYTGTILASVLSLAFLGIFLEILTFEDLAYAMPLLVLMYIFNGLVGVKNIRSPRDPEQDVEGELDTSP</sequence>
<feature type="transmembrane region" description="Helical" evidence="1">
    <location>
        <begin position="7"/>
        <end position="24"/>
    </location>
</feature>
<dbReference type="RefSeq" id="WP_285765358.1">
    <property type="nucleotide sequence ID" value="NZ_BSYJ01000009.1"/>
</dbReference>
<organism evidence="2 3">
    <name type="scientific">Biformimicrobium ophioploci</name>
    <dbReference type="NCBI Taxonomy" id="3036711"/>
    <lineage>
        <taxon>Bacteria</taxon>
        <taxon>Pseudomonadati</taxon>
        <taxon>Pseudomonadota</taxon>
        <taxon>Gammaproteobacteria</taxon>
        <taxon>Cellvibrionales</taxon>
        <taxon>Microbulbiferaceae</taxon>
        <taxon>Biformimicrobium</taxon>
    </lineage>
</organism>
<evidence type="ECO:0000256" key="1">
    <source>
        <dbReference type="SAM" id="Phobius"/>
    </source>
</evidence>
<feature type="transmembrane region" description="Helical" evidence="1">
    <location>
        <begin position="168"/>
        <end position="186"/>
    </location>
</feature>
<feature type="transmembrane region" description="Helical" evidence="1">
    <location>
        <begin position="44"/>
        <end position="64"/>
    </location>
</feature>